<dbReference type="EMBL" id="AP012319">
    <property type="protein sequence ID" value="BAL85905.1"/>
    <property type="molecule type" value="Genomic_DNA"/>
</dbReference>
<reference evidence="1 2" key="1">
    <citation type="submission" date="2012-02" db="EMBL/GenBank/DDBJ databases">
        <title>Complete genome sequence of Actinoplanes missouriensis 431 (= NBRC 102363).</title>
        <authorList>
            <person name="Ohnishi Y."/>
            <person name="Ishikawa J."/>
            <person name="Sekine M."/>
            <person name="Hosoyama A."/>
            <person name="Harada T."/>
            <person name="Narita H."/>
            <person name="Hata T."/>
            <person name="Konno Y."/>
            <person name="Tutikane K."/>
            <person name="Fujita N."/>
            <person name="Horinouchi S."/>
            <person name="Hayakawa M."/>
        </authorList>
    </citation>
    <scope>NUCLEOTIDE SEQUENCE [LARGE SCALE GENOMIC DNA]</scope>
    <source>
        <strain evidence="2">ATCC 14538 / DSM 43046 / CBS 188.64 / JCM 3121 / NBRC 102363 / NCIMB 12654 / NRRL B-3342 / UNCC 431</strain>
    </source>
</reference>
<sequence length="318" mass="35142">MLRAMSVPTDVVLDRAAAYPETAVLREAVARRDWPGCRAVLDAAAPMERTALIRDVCEMPGIEDFLRPVLRQDPRDGTASALLGTHLIDVGWKIRTGARAQHVSQEQFAGFRDWLCKAEQVLIDGAAYHPKDPAIWKARLTSARGLELGLAEARRRYDRLVAADPHHLPGQLQLLQTLCPKWSGSWEQLHEFTRDAAAAAPLGSPHGVLVAEAHIEHVLELDGRPAMLGYLAQEHVRAEIYQAAQRSIWDPSFTRGHGWLEALSTFAMVFTLLDDQRAAASAFGPLGNLATEHPWDYLSDDPVGEFRSARAWALGGTR</sequence>
<evidence type="ECO:0000313" key="2">
    <source>
        <dbReference type="Proteomes" id="UP000007882"/>
    </source>
</evidence>
<proteinExistence type="predicted"/>
<dbReference type="PATRIC" id="fig|512565.3.peg.689"/>
<evidence type="ECO:0008006" key="3">
    <source>
        <dbReference type="Google" id="ProtNLM"/>
    </source>
</evidence>
<dbReference type="STRING" id="512565.AMIS_6850"/>
<name>I0GYR8_ACTM4</name>
<dbReference type="KEGG" id="ams:AMIS_6850"/>
<dbReference type="HOGENOM" id="CLU_064093_1_0_11"/>
<dbReference type="eggNOG" id="COG0457">
    <property type="taxonomic scope" value="Bacteria"/>
</dbReference>
<organism evidence="1 2">
    <name type="scientific">Actinoplanes missouriensis (strain ATCC 14538 / DSM 43046 / CBS 188.64 / JCM 3121 / NBRC 102363 / NCIMB 12654 / NRRL B-3342 / UNCC 431)</name>
    <dbReference type="NCBI Taxonomy" id="512565"/>
    <lineage>
        <taxon>Bacteria</taxon>
        <taxon>Bacillati</taxon>
        <taxon>Actinomycetota</taxon>
        <taxon>Actinomycetes</taxon>
        <taxon>Micromonosporales</taxon>
        <taxon>Micromonosporaceae</taxon>
        <taxon>Actinoplanes</taxon>
    </lineage>
</organism>
<gene>
    <name evidence="1" type="ordered locus">AMIS_6850</name>
</gene>
<keyword evidence="2" id="KW-1185">Reference proteome</keyword>
<dbReference type="AlphaFoldDB" id="I0GYR8"/>
<dbReference type="Proteomes" id="UP000007882">
    <property type="component" value="Chromosome"/>
</dbReference>
<accession>I0GYR8</accession>
<protein>
    <recommendedName>
        <fullName evidence="3">DUF4034 domain-containing protein</fullName>
    </recommendedName>
</protein>
<evidence type="ECO:0000313" key="1">
    <source>
        <dbReference type="EMBL" id="BAL85905.1"/>
    </source>
</evidence>